<evidence type="ECO:0000256" key="1">
    <source>
        <dbReference type="ARBA" id="ARBA00004370"/>
    </source>
</evidence>
<name>A0A8H3FNQ2_9LECA</name>
<feature type="transmembrane region" description="Helical" evidence="6">
    <location>
        <begin position="179"/>
        <end position="202"/>
    </location>
</feature>
<evidence type="ECO:0000259" key="7">
    <source>
        <dbReference type="Pfam" id="PF13664"/>
    </source>
</evidence>
<evidence type="ECO:0000256" key="5">
    <source>
        <dbReference type="SAM" id="MobiDB-lite"/>
    </source>
</evidence>
<feature type="transmembrane region" description="Helical" evidence="6">
    <location>
        <begin position="55"/>
        <end position="74"/>
    </location>
</feature>
<proteinExistence type="predicted"/>
<comment type="subcellular location">
    <subcellularLocation>
        <location evidence="1">Membrane</location>
    </subcellularLocation>
</comment>
<comment type="caution">
    <text evidence="8">The sequence shown here is derived from an EMBL/GenBank/DDBJ whole genome shotgun (WGS) entry which is preliminary data.</text>
</comment>
<dbReference type="InterPro" id="IPR053009">
    <property type="entry name" value="Xanthocillin_Biosynth-Assoc"/>
</dbReference>
<feature type="region of interest" description="Disordered" evidence="5">
    <location>
        <begin position="136"/>
        <end position="158"/>
    </location>
</feature>
<evidence type="ECO:0000256" key="6">
    <source>
        <dbReference type="SAM" id="Phobius"/>
    </source>
</evidence>
<evidence type="ECO:0000256" key="2">
    <source>
        <dbReference type="ARBA" id="ARBA00022692"/>
    </source>
</evidence>
<keyword evidence="2 6" id="KW-0812">Transmembrane</keyword>
<evidence type="ECO:0000256" key="4">
    <source>
        <dbReference type="ARBA" id="ARBA00023136"/>
    </source>
</evidence>
<dbReference type="PANTHER" id="PTHR23241:SF102">
    <property type="entry name" value="LD23009P"/>
    <property type="match status" value="1"/>
</dbReference>
<keyword evidence="4 6" id="KW-0472">Membrane</keyword>
<evidence type="ECO:0000256" key="3">
    <source>
        <dbReference type="ARBA" id="ARBA00022989"/>
    </source>
</evidence>
<dbReference type="EMBL" id="CAJPDR010000224">
    <property type="protein sequence ID" value="CAF9927165.1"/>
    <property type="molecule type" value="Genomic_DNA"/>
</dbReference>
<protein>
    <recommendedName>
        <fullName evidence="7">TMEM205-like domain-containing protein</fullName>
    </recommendedName>
</protein>
<feature type="domain" description="TMEM205-like" evidence="7">
    <location>
        <begin position="17"/>
        <end position="126"/>
    </location>
</feature>
<dbReference type="GO" id="GO:0016020">
    <property type="term" value="C:membrane"/>
    <property type="evidence" value="ECO:0007669"/>
    <property type="project" value="UniProtKB-SubCell"/>
</dbReference>
<dbReference type="InterPro" id="IPR025423">
    <property type="entry name" value="TMEM205-like"/>
</dbReference>
<keyword evidence="9" id="KW-1185">Reference proteome</keyword>
<dbReference type="Pfam" id="PF13664">
    <property type="entry name" value="DUF4149"/>
    <property type="match status" value="1"/>
</dbReference>
<feature type="transmembrane region" description="Helical" evidence="6">
    <location>
        <begin position="95"/>
        <end position="117"/>
    </location>
</feature>
<dbReference type="AlphaFoldDB" id="A0A8H3FNQ2"/>
<dbReference type="PANTHER" id="PTHR23241">
    <property type="entry name" value="LATE EMBRYOGENESIS ABUNDANT PLANTS LEA-RELATED"/>
    <property type="match status" value="1"/>
</dbReference>
<dbReference type="Proteomes" id="UP000664203">
    <property type="component" value="Unassembled WGS sequence"/>
</dbReference>
<gene>
    <name evidence="8" type="ORF">ALECFALPRED_003638</name>
</gene>
<dbReference type="OrthoDB" id="1641132at2759"/>
<keyword evidence="3 6" id="KW-1133">Transmembrane helix</keyword>
<evidence type="ECO:0000313" key="8">
    <source>
        <dbReference type="EMBL" id="CAF9927165.1"/>
    </source>
</evidence>
<organism evidence="8 9">
    <name type="scientific">Alectoria fallacina</name>
    <dbReference type="NCBI Taxonomy" id="1903189"/>
    <lineage>
        <taxon>Eukaryota</taxon>
        <taxon>Fungi</taxon>
        <taxon>Dikarya</taxon>
        <taxon>Ascomycota</taxon>
        <taxon>Pezizomycotina</taxon>
        <taxon>Lecanoromycetes</taxon>
        <taxon>OSLEUM clade</taxon>
        <taxon>Lecanoromycetidae</taxon>
        <taxon>Lecanorales</taxon>
        <taxon>Lecanorineae</taxon>
        <taxon>Parmeliaceae</taxon>
        <taxon>Alectoria</taxon>
    </lineage>
</organism>
<sequence length="208" mass="23351">MPLLALFAQMAFYHLFLLAFLLGAQIYQSFFANITASNAITRAQFGILQAAIWPMYFKLQMVVSVLLALTYPGHGEATLFRGSTSLQGVFDEGNCLTVMLPLMMMIVSSATNAFVLVPTTIRIMWKMHVESAREDKLRGNTESQSQEEKNNFESVRDRKAVEKEGLKSPELKALTSKFLYFHLTSYACNLATIATSICYAMFIAERCL</sequence>
<reference evidence="8" key="1">
    <citation type="submission" date="2021-03" db="EMBL/GenBank/DDBJ databases">
        <authorList>
            <person name="Tagirdzhanova G."/>
        </authorList>
    </citation>
    <scope>NUCLEOTIDE SEQUENCE</scope>
</reference>
<feature type="compositionally biased region" description="Basic and acidic residues" evidence="5">
    <location>
        <begin position="146"/>
        <end position="158"/>
    </location>
</feature>
<evidence type="ECO:0000313" key="9">
    <source>
        <dbReference type="Proteomes" id="UP000664203"/>
    </source>
</evidence>
<accession>A0A8H3FNQ2</accession>